<name>A0A1B9A0Z8_9FLAO</name>
<keyword evidence="2" id="KW-1185">Reference proteome</keyword>
<dbReference type="EMBL" id="MAYH01000001">
    <property type="protein sequence ID" value="OCA77464.1"/>
    <property type="molecule type" value="Genomic_DNA"/>
</dbReference>
<reference evidence="1 2" key="1">
    <citation type="submission" date="2016-07" db="EMBL/GenBank/DDBJ databases">
        <authorList>
            <person name="Jeong J.-J."/>
            <person name="Kim D.W."/>
            <person name="Sang M.K."/>
            <person name="Choi I.-G."/>
            <person name="Kim K.D."/>
        </authorList>
    </citation>
    <scope>NUCLEOTIDE SEQUENCE [LARGE SCALE GENOMIC DNA]</scope>
    <source>
        <strain evidence="1 2">UTM-3</strain>
    </source>
</reference>
<accession>A0A1B9A0Z8</accession>
<gene>
    <name evidence="1" type="ORF">BBI01_03150</name>
</gene>
<sequence length="65" mass="7738">MIKIISISLLILSLNSCKWQNKKNDFSYFEKNGDYFTRDIDINEYGFKDKVVSSKRNIGDYLIFF</sequence>
<protein>
    <submittedName>
        <fullName evidence="1">Uncharacterized protein</fullName>
    </submittedName>
</protein>
<dbReference type="Proteomes" id="UP000092651">
    <property type="component" value="Unassembled WGS sequence"/>
</dbReference>
<proteinExistence type="predicted"/>
<comment type="caution">
    <text evidence="1">The sequence shown here is derived from an EMBL/GenBank/DDBJ whole genome shotgun (WGS) entry which is preliminary data.</text>
</comment>
<dbReference type="AlphaFoldDB" id="A0A1B9A0Z8"/>
<evidence type="ECO:0000313" key="2">
    <source>
        <dbReference type="Proteomes" id="UP000092651"/>
    </source>
</evidence>
<evidence type="ECO:0000313" key="1">
    <source>
        <dbReference type="EMBL" id="OCA77464.1"/>
    </source>
</evidence>
<organism evidence="1 2">
    <name type="scientific">Chryseobacterium artocarpi</name>
    <dbReference type="NCBI Taxonomy" id="1414727"/>
    <lineage>
        <taxon>Bacteria</taxon>
        <taxon>Pseudomonadati</taxon>
        <taxon>Bacteroidota</taxon>
        <taxon>Flavobacteriia</taxon>
        <taxon>Flavobacteriales</taxon>
        <taxon>Weeksellaceae</taxon>
        <taxon>Chryseobacterium group</taxon>
        <taxon>Chryseobacterium</taxon>
    </lineage>
</organism>